<feature type="compositionally biased region" description="Polar residues" evidence="3">
    <location>
        <begin position="96"/>
        <end position="107"/>
    </location>
</feature>
<dbReference type="PANTHER" id="PTHR21501:SF1">
    <property type="entry name" value="PROTEIN FAM-161"/>
    <property type="match status" value="1"/>
</dbReference>
<sequence length="1296" mass="144678">MEGSVRSLRQPGGPEVSNADVFQVHHVAQERSQSGRKTAVTSSAPTGTAAVRAMQRYVGKKAPRPSAAVARQVRAQKQSAEKRRGTAEEDGESAPTADSVTVVTSKPQVIPEGPTAEVEEDEAYQVWGTQVFKVREVRRRSSGNGTRNGSGNGNGNARRPSLDLSSVPSAPLEDQENIHVLGEVSSRLLGPPQKKGVVAVKAKEFSFADEALERAVPPPPRYPHQPKKKVQRKVAGQTGGFSRASSVWDEKSVRSLHERPLSARPTTGVRVEASEWFRPQSARGANQSEKERRTRLGQHVQSSAAQRPLPVADWLREQEELDSSGAERASESPRARALLASIRGPLSPNQTSDSYVQRLERMLVSLRGELEGRGGGGGVRNLHEEAEGQVAEMDRTDGVFRAAKVASPEKQSEQEGTRSVLEERTRNEGELDVGLREKEHREGGTSDAEASRGSSPRPRWQLPYGAVVRKDESVKREKPMPSKESVEDVAQRHDRIARRTAASANAVTRSGEEQGSDEAAELAIEETRGEDLRHAWPELSVREEDYRRALGIAPGWDANSPIVEEREGDSGGEETEGDDRTKLNEGSGRRASRGGERGSAEEAVPSTSRRKNFERGSYEDGRSQGRCGPVNGARDMRRRGRSDSEEECDLGNRNGRGVERKTREAEQRGSSWKTGVWEHVAGPGMRGGTDADVIADVDSGSQRGEAPVKSRHRKSGGKEANKWGKSGEKAEDPYRGQADDSRSSASDVSDSGEDESPRWAERSRPRGGADRLYDSSAYDDDPGQLLEPNYYSDGEGDHHTAYAMERRGAYLNGTAPQQRPRSARTIGRPWQEDSPRASEGGASERSFSRGVERVTYSGGVERVTFPGGVKGPYQLATEHSCHRNCVRYLGVPRGATVPQPFRFDERERLRERSIAEKRTAQDLALKDEVDWYLTKNHFKANPLPRSTVLPRYVKLTAAREKRRREVHTQSLELMRSREKPFSFYNRDTLSRTRGLAQSADLEAAKQRGPAFKANPVPAAVKEKKFDSLMKEMGARKELRKRRALEELKNSRLPPRMEMHEKGKQTAPPPKLFIEEEASFRPRVKTAVPDFENLQRRFKASLERARAELPVTKSEAFSFYEKPSLSARKKEKIARDIDQDEERLPEQRWPFMAPRTKTHPTPPPAFEPPAFAPAKTLAVKLKELKVKEEMEQGLYDNREEKEKRKAEQRKKEDQRRKALWESFQRQNSSRLSKSGSYRASRKKGTWRGWDGLSLDGPSSDMHRTARMKQEEERAREIVEQALMDNGLPFSLDEILDC</sequence>
<feature type="compositionally biased region" description="Acidic residues" evidence="3">
    <location>
        <begin position="514"/>
        <end position="524"/>
    </location>
</feature>
<feature type="compositionally biased region" description="Basic and acidic residues" evidence="3">
    <location>
        <begin position="410"/>
        <end position="444"/>
    </location>
</feature>
<evidence type="ECO:0000313" key="5">
    <source>
        <dbReference type="Proteomes" id="UP000054558"/>
    </source>
</evidence>
<keyword evidence="5" id="KW-1185">Reference proteome</keyword>
<feature type="compositionally biased region" description="Low complexity" evidence="3">
    <location>
        <begin position="64"/>
        <end position="78"/>
    </location>
</feature>
<evidence type="ECO:0000256" key="3">
    <source>
        <dbReference type="SAM" id="MobiDB-lite"/>
    </source>
</evidence>
<name>A0A1Y1I671_KLENI</name>
<feature type="region of interest" description="Disordered" evidence="3">
    <location>
        <begin position="1129"/>
        <end position="1169"/>
    </location>
</feature>
<feature type="compositionally biased region" description="Polar residues" evidence="3">
    <location>
        <begin position="1222"/>
        <end position="1236"/>
    </location>
</feature>
<feature type="compositionally biased region" description="Basic and acidic residues" evidence="3">
    <location>
        <begin position="468"/>
        <end position="494"/>
    </location>
</feature>
<proteinExistence type="inferred from homology"/>
<comment type="similarity">
    <text evidence="1">Belongs to the FAM161 family.</text>
</comment>
<feature type="region of interest" description="Disordered" evidence="3">
    <location>
        <begin position="210"/>
        <end position="354"/>
    </location>
</feature>
<feature type="compositionally biased region" description="Basic and acidic residues" evidence="3">
    <location>
        <begin position="611"/>
        <end position="623"/>
    </location>
</feature>
<feature type="compositionally biased region" description="Basic and acidic residues" evidence="3">
    <location>
        <begin position="248"/>
        <end position="261"/>
    </location>
</feature>
<feature type="compositionally biased region" description="Basic and acidic residues" evidence="3">
    <location>
        <begin position="1132"/>
        <end position="1145"/>
    </location>
</feature>
<dbReference type="InterPro" id="IPR019579">
    <property type="entry name" value="FAM161A/B"/>
</dbReference>
<dbReference type="EMBL" id="DF237239">
    <property type="protein sequence ID" value="GAQ86454.1"/>
    <property type="molecule type" value="Genomic_DNA"/>
</dbReference>
<feature type="compositionally biased region" description="Pro residues" evidence="3">
    <location>
        <begin position="1159"/>
        <end position="1169"/>
    </location>
</feature>
<feature type="compositionally biased region" description="Basic and acidic residues" evidence="3">
    <location>
        <begin position="1259"/>
        <end position="1271"/>
    </location>
</feature>
<feature type="region of interest" description="Disordered" evidence="3">
    <location>
        <begin position="402"/>
        <end position="797"/>
    </location>
</feature>
<feature type="region of interest" description="Disordered" evidence="3">
    <location>
        <begin position="1196"/>
        <end position="1271"/>
    </location>
</feature>
<evidence type="ECO:0000256" key="2">
    <source>
        <dbReference type="ARBA" id="ARBA00023054"/>
    </source>
</evidence>
<evidence type="ECO:0000313" key="4">
    <source>
        <dbReference type="EMBL" id="GAQ86454.1"/>
    </source>
</evidence>
<dbReference type="Proteomes" id="UP000054558">
    <property type="component" value="Unassembled WGS sequence"/>
</dbReference>
<dbReference type="OrthoDB" id="542848at2759"/>
<feature type="region of interest" description="Disordered" evidence="3">
    <location>
        <begin position="134"/>
        <end position="177"/>
    </location>
</feature>
<dbReference type="STRING" id="105231.A0A1Y1I671"/>
<feature type="compositionally biased region" description="Polar residues" evidence="3">
    <location>
        <begin position="30"/>
        <end position="46"/>
    </location>
</feature>
<feature type="compositionally biased region" description="Basic and acidic residues" evidence="3">
    <location>
        <begin position="716"/>
        <end position="742"/>
    </location>
</feature>
<feature type="region of interest" description="Disordered" evidence="3">
    <location>
        <begin position="1"/>
        <end position="122"/>
    </location>
</feature>
<feature type="compositionally biased region" description="Basic and acidic residues" evidence="3">
    <location>
        <begin position="755"/>
        <end position="773"/>
    </location>
</feature>
<feature type="compositionally biased region" description="Basic and acidic residues" evidence="3">
    <location>
        <begin position="525"/>
        <end position="548"/>
    </location>
</feature>
<feature type="compositionally biased region" description="Basic and acidic residues" evidence="3">
    <location>
        <begin position="656"/>
        <end position="667"/>
    </location>
</feature>
<dbReference type="Pfam" id="PF10595">
    <property type="entry name" value="FAM161A_B"/>
    <property type="match status" value="1"/>
</dbReference>
<feature type="compositionally biased region" description="Basic and acidic residues" evidence="3">
    <location>
        <begin position="1196"/>
        <end position="1218"/>
    </location>
</feature>
<organism evidence="4 5">
    <name type="scientific">Klebsormidium nitens</name>
    <name type="common">Green alga</name>
    <name type="synonym">Ulothrix nitens</name>
    <dbReference type="NCBI Taxonomy" id="105231"/>
    <lineage>
        <taxon>Eukaryota</taxon>
        <taxon>Viridiplantae</taxon>
        <taxon>Streptophyta</taxon>
        <taxon>Klebsormidiophyceae</taxon>
        <taxon>Klebsormidiales</taxon>
        <taxon>Klebsormidiaceae</taxon>
        <taxon>Klebsormidium</taxon>
    </lineage>
</organism>
<dbReference type="GO" id="GO:0044782">
    <property type="term" value="P:cilium organization"/>
    <property type="evidence" value="ECO:0000318"/>
    <property type="project" value="GO_Central"/>
</dbReference>
<evidence type="ECO:0000256" key="1">
    <source>
        <dbReference type="ARBA" id="ARBA00006663"/>
    </source>
</evidence>
<keyword evidence="2" id="KW-0175">Coiled coil</keyword>
<dbReference type="InterPro" id="IPR051655">
    <property type="entry name" value="FAM161"/>
</dbReference>
<feature type="region of interest" description="Disordered" evidence="3">
    <location>
        <begin position="810"/>
        <end position="850"/>
    </location>
</feature>
<protein>
    <submittedName>
        <fullName evidence="4">Uncharacterized protein</fullName>
    </submittedName>
</protein>
<dbReference type="GO" id="GO:0005856">
    <property type="term" value="C:cytoskeleton"/>
    <property type="evidence" value="ECO:0007669"/>
    <property type="project" value="UniProtKB-ARBA"/>
</dbReference>
<accession>A0A1Y1I671</accession>
<gene>
    <name evidence="4" type="ORF">KFL_002900050</name>
</gene>
<reference evidence="4 5" key="1">
    <citation type="journal article" date="2014" name="Nat. Commun.">
        <title>Klebsormidium flaccidum genome reveals primary factors for plant terrestrial adaptation.</title>
        <authorList>
            <person name="Hori K."/>
            <person name="Maruyama F."/>
            <person name="Fujisawa T."/>
            <person name="Togashi T."/>
            <person name="Yamamoto N."/>
            <person name="Seo M."/>
            <person name="Sato S."/>
            <person name="Yamada T."/>
            <person name="Mori H."/>
            <person name="Tajima N."/>
            <person name="Moriyama T."/>
            <person name="Ikeuchi M."/>
            <person name="Watanabe M."/>
            <person name="Wada H."/>
            <person name="Kobayashi K."/>
            <person name="Saito M."/>
            <person name="Masuda T."/>
            <person name="Sasaki-Sekimoto Y."/>
            <person name="Mashiguchi K."/>
            <person name="Awai K."/>
            <person name="Shimojima M."/>
            <person name="Masuda S."/>
            <person name="Iwai M."/>
            <person name="Nobusawa T."/>
            <person name="Narise T."/>
            <person name="Kondo S."/>
            <person name="Saito H."/>
            <person name="Sato R."/>
            <person name="Murakawa M."/>
            <person name="Ihara Y."/>
            <person name="Oshima-Yamada Y."/>
            <person name="Ohtaka K."/>
            <person name="Satoh M."/>
            <person name="Sonobe K."/>
            <person name="Ishii M."/>
            <person name="Ohtani R."/>
            <person name="Kanamori-Sato M."/>
            <person name="Honoki R."/>
            <person name="Miyazaki D."/>
            <person name="Mochizuki H."/>
            <person name="Umetsu J."/>
            <person name="Higashi K."/>
            <person name="Shibata D."/>
            <person name="Kamiya Y."/>
            <person name="Sato N."/>
            <person name="Nakamura Y."/>
            <person name="Tabata S."/>
            <person name="Ida S."/>
            <person name="Kurokawa K."/>
            <person name="Ohta H."/>
        </authorList>
    </citation>
    <scope>NUCLEOTIDE SEQUENCE [LARGE SCALE GENOMIC DNA]</scope>
    <source>
        <strain evidence="4 5">NIES-2285</strain>
    </source>
</reference>
<dbReference type="PANTHER" id="PTHR21501">
    <property type="entry name" value="PROTEIN FAM-161"/>
    <property type="match status" value="1"/>
</dbReference>